<dbReference type="AlphaFoldDB" id="A0A3N4M622"/>
<reference evidence="1 2" key="1">
    <citation type="journal article" date="2018" name="Nat. Ecol. Evol.">
        <title>Pezizomycetes genomes reveal the molecular basis of ectomycorrhizal truffle lifestyle.</title>
        <authorList>
            <person name="Murat C."/>
            <person name="Payen T."/>
            <person name="Noel B."/>
            <person name="Kuo A."/>
            <person name="Morin E."/>
            <person name="Chen J."/>
            <person name="Kohler A."/>
            <person name="Krizsan K."/>
            <person name="Balestrini R."/>
            <person name="Da Silva C."/>
            <person name="Montanini B."/>
            <person name="Hainaut M."/>
            <person name="Levati E."/>
            <person name="Barry K.W."/>
            <person name="Belfiori B."/>
            <person name="Cichocki N."/>
            <person name="Clum A."/>
            <person name="Dockter R.B."/>
            <person name="Fauchery L."/>
            <person name="Guy J."/>
            <person name="Iotti M."/>
            <person name="Le Tacon F."/>
            <person name="Lindquist E.A."/>
            <person name="Lipzen A."/>
            <person name="Malagnac F."/>
            <person name="Mello A."/>
            <person name="Molinier V."/>
            <person name="Miyauchi S."/>
            <person name="Poulain J."/>
            <person name="Riccioni C."/>
            <person name="Rubini A."/>
            <person name="Sitrit Y."/>
            <person name="Splivallo R."/>
            <person name="Traeger S."/>
            <person name="Wang M."/>
            <person name="Zifcakova L."/>
            <person name="Wipf D."/>
            <person name="Zambonelli A."/>
            <person name="Paolocci F."/>
            <person name="Nowrousian M."/>
            <person name="Ottonello S."/>
            <person name="Baldrian P."/>
            <person name="Spatafora J.W."/>
            <person name="Henrissat B."/>
            <person name="Nagy L.G."/>
            <person name="Aury J.M."/>
            <person name="Wincker P."/>
            <person name="Grigoriev I.V."/>
            <person name="Bonfante P."/>
            <person name="Martin F.M."/>
        </authorList>
    </citation>
    <scope>NUCLEOTIDE SEQUENCE [LARGE SCALE GENOMIC DNA]</scope>
    <source>
        <strain evidence="1 2">ATCC MYA-4762</strain>
    </source>
</reference>
<name>A0A3N4M622_9PEZI</name>
<accession>A0A3N4M622</accession>
<dbReference type="EMBL" id="ML121528">
    <property type="protein sequence ID" value="RPB29278.1"/>
    <property type="molecule type" value="Genomic_DNA"/>
</dbReference>
<sequence>MTLFGQSGNAVSVTTYMFSYSDDPIAHGFIAESPYDIGDGYPSEFPRVAKNARAGGEREVFNCMMKVDAKRLALHSVLIYGPSKSC</sequence>
<protein>
    <submittedName>
        <fullName evidence="1">Uncharacterized protein</fullName>
    </submittedName>
</protein>
<evidence type="ECO:0000313" key="2">
    <source>
        <dbReference type="Proteomes" id="UP000267821"/>
    </source>
</evidence>
<proteinExistence type="predicted"/>
<evidence type="ECO:0000313" key="1">
    <source>
        <dbReference type="EMBL" id="RPB29278.1"/>
    </source>
</evidence>
<dbReference type="Proteomes" id="UP000267821">
    <property type="component" value="Unassembled WGS sequence"/>
</dbReference>
<dbReference type="InParanoid" id="A0A3N4M622"/>
<keyword evidence="2" id="KW-1185">Reference proteome</keyword>
<gene>
    <name evidence="1" type="ORF">L211DRAFT_266144</name>
</gene>
<dbReference type="Gene3D" id="3.40.50.1820">
    <property type="entry name" value="alpha/beta hydrolase"/>
    <property type="match status" value="1"/>
</dbReference>
<dbReference type="SUPFAM" id="SSF53474">
    <property type="entry name" value="alpha/beta-Hydrolases"/>
    <property type="match status" value="1"/>
</dbReference>
<organism evidence="1 2">
    <name type="scientific">Terfezia boudieri ATCC MYA-4762</name>
    <dbReference type="NCBI Taxonomy" id="1051890"/>
    <lineage>
        <taxon>Eukaryota</taxon>
        <taxon>Fungi</taxon>
        <taxon>Dikarya</taxon>
        <taxon>Ascomycota</taxon>
        <taxon>Pezizomycotina</taxon>
        <taxon>Pezizomycetes</taxon>
        <taxon>Pezizales</taxon>
        <taxon>Pezizaceae</taxon>
        <taxon>Terfezia</taxon>
    </lineage>
</organism>
<dbReference type="InterPro" id="IPR029058">
    <property type="entry name" value="AB_hydrolase_fold"/>
</dbReference>